<dbReference type="AlphaFoldDB" id="A2FAT6"/>
<dbReference type="VEuPathDB" id="TrichDB:TVAGG3_0888990"/>
<reference evidence="1" key="1">
    <citation type="submission" date="2006-10" db="EMBL/GenBank/DDBJ databases">
        <authorList>
            <person name="Amadeo P."/>
            <person name="Zhao Q."/>
            <person name="Wortman J."/>
            <person name="Fraser-Liggett C."/>
            <person name="Carlton J."/>
        </authorList>
    </citation>
    <scope>NUCLEOTIDE SEQUENCE</scope>
    <source>
        <strain evidence="1">G3</strain>
    </source>
</reference>
<protein>
    <submittedName>
        <fullName evidence="1">Uncharacterized protein</fullName>
    </submittedName>
</protein>
<evidence type="ECO:0000313" key="1">
    <source>
        <dbReference type="EMBL" id="EAX97965.1"/>
    </source>
</evidence>
<dbReference type="EMBL" id="DS113693">
    <property type="protein sequence ID" value="EAX97965.1"/>
    <property type="molecule type" value="Genomic_DNA"/>
</dbReference>
<proteinExistence type="predicted"/>
<evidence type="ECO:0000313" key="2">
    <source>
        <dbReference type="Proteomes" id="UP000001542"/>
    </source>
</evidence>
<dbReference type="Proteomes" id="UP000001542">
    <property type="component" value="Unassembled WGS sequence"/>
</dbReference>
<organism evidence="1 2">
    <name type="scientific">Trichomonas vaginalis (strain ATCC PRA-98 / G3)</name>
    <dbReference type="NCBI Taxonomy" id="412133"/>
    <lineage>
        <taxon>Eukaryota</taxon>
        <taxon>Metamonada</taxon>
        <taxon>Parabasalia</taxon>
        <taxon>Trichomonadida</taxon>
        <taxon>Trichomonadidae</taxon>
        <taxon>Trichomonas</taxon>
    </lineage>
</organism>
<gene>
    <name evidence="1" type="ORF">TVAG_017370</name>
</gene>
<name>A2FAT6_TRIV3</name>
<dbReference type="VEuPathDB" id="TrichDB:TVAG_017370"/>
<reference evidence="1" key="2">
    <citation type="journal article" date="2007" name="Science">
        <title>Draft genome sequence of the sexually transmitted pathogen Trichomonas vaginalis.</title>
        <authorList>
            <person name="Carlton J.M."/>
            <person name="Hirt R.P."/>
            <person name="Silva J.C."/>
            <person name="Delcher A.L."/>
            <person name="Schatz M."/>
            <person name="Zhao Q."/>
            <person name="Wortman J.R."/>
            <person name="Bidwell S.L."/>
            <person name="Alsmark U.C.M."/>
            <person name="Besteiro S."/>
            <person name="Sicheritz-Ponten T."/>
            <person name="Noel C.J."/>
            <person name="Dacks J.B."/>
            <person name="Foster P.G."/>
            <person name="Simillion C."/>
            <person name="Van de Peer Y."/>
            <person name="Miranda-Saavedra D."/>
            <person name="Barton G.J."/>
            <person name="Westrop G.D."/>
            <person name="Mueller S."/>
            <person name="Dessi D."/>
            <person name="Fiori P.L."/>
            <person name="Ren Q."/>
            <person name="Paulsen I."/>
            <person name="Zhang H."/>
            <person name="Bastida-Corcuera F.D."/>
            <person name="Simoes-Barbosa A."/>
            <person name="Brown M.T."/>
            <person name="Hayes R.D."/>
            <person name="Mukherjee M."/>
            <person name="Okumura C.Y."/>
            <person name="Schneider R."/>
            <person name="Smith A.J."/>
            <person name="Vanacova S."/>
            <person name="Villalvazo M."/>
            <person name="Haas B.J."/>
            <person name="Pertea M."/>
            <person name="Feldblyum T.V."/>
            <person name="Utterback T.R."/>
            <person name="Shu C.L."/>
            <person name="Osoegawa K."/>
            <person name="de Jong P.J."/>
            <person name="Hrdy I."/>
            <person name="Horvathova L."/>
            <person name="Zubacova Z."/>
            <person name="Dolezal P."/>
            <person name="Malik S.B."/>
            <person name="Logsdon J.M. Jr."/>
            <person name="Henze K."/>
            <person name="Gupta A."/>
            <person name="Wang C.C."/>
            <person name="Dunne R.L."/>
            <person name="Upcroft J.A."/>
            <person name="Upcroft P."/>
            <person name="White O."/>
            <person name="Salzberg S.L."/>
            <person name="Tang P."/>
            <person name="Chiu C.-H."/>
            <person name="Lee Y.-S."/>
            <person name="Embley T.M."/>
            <person name="Coombs G.H."/>
            <person name="Mottram J.C."/>
            <person name="Tachezy J."/>
            <person name="Fraser-Liggett C.M."/>
            <person name="Johnson P.J."/>
        </authorList>
    </citation>
    <scope>NUCLEOTIDE SEQUENCE [LARGE SCALE GENOMIC DNA]</scope>
    <source>
        <strain evidence="1">G3</strain>
    </source>
</reference>
<dbReference type="KEGG" id="tva:4755752"/>
<dbReference type="InParanoid" id="A2FAT6"/>
<keyword evidence="2" id="KW-1185">Reference proteome</keyword>
<accession>A2FAT6</accession>
<sequence>MDFLKICWNSKLTREEFKEKYQSFEEEKQIAILKGLAQLSNSPENSNMYFMQYFYAVLEQNPFKSFINIDTNNKTEIDSCNRLLQQYGDRLFNFLPIGTYESAHSSMLALKIILLCQNSELRKSALIQVNHSQIFRVLIASSRVYDAKEFNYVHELYYNHPESKEIRNIVEMPELTLKKLELKDKFIDLQEIVNVAILSYNPWLLKNDLFDYFQPQLNYEYYISLIKRYISAPNLFIAFILTNFFLYIEENGIFNYSGQKFKPEILKKHLNNLYTYSTSPIPIPFDELFPYLSTYPENLPVEKLYEESRQHPVLSSFIYDRFMETFKSGDNQTSIILMKQIIENPLEFMYYFYVMGKNEEIINYLLDVAENTTDESLFHHSWTSVVSMMRLSVCDGSPIALKNNDRFFKERKSPAMIILRCMLDENWSESEITPVTTIEECLNQVLPIMTSVKFLCYLFTETNKNLLIRALAHIEECQILYLPVIIWGTKTKTPLARQIPTKNIPDTLIHKYMLNQMLLFSALPARITGWNLDVPDYLTAIMMPETHNTMNLFLIVRGLELINSINITDTTDITDMFKIWRALIHIHGGKKFASSVISGLMWCSKVSQENAFDPSLFIVCAYHFMILSDLTNDFMPQSCEAILEFLESGNDMNNADAFATFCILCILACDYDNMVKYFTKIFQKSIQILENGKYLFTEMTDYAVRFICDAMYSKSLITLVPDNAYEYLQRMNNWNGIIYFYIAKAESLTQSNNL</sequence>
<dbReference type="RefSeq" id="XP_001310895.1">
    <property type="nucleotide sequence ID" value="XM_001310894.1"/>
</dbReference>